<dbReference type="Proteomes" id="UP001500956">
    <property type="component" value="Unassembled WGS sequence"/>
</dbReference>
<organism evidence="3 4">
    <name type="scientific">Isoptericola chiayiensis</name>
    <dbReference type="NCBI Taxonomy" id="579446"/>
    <lineage>
        <taxon>Bacteria</taxon>
        <taxon>Bacillati</taxon>
        <taxon>Actinomycetota</taxon>
        <taxon>Actinomycetes</taxon>
        <taxon>Micrococcales</taxon>
        <taxon>Promicromonosporaceae</taxon>
        <taxon>Isoptericola</taxon>
    </lineage>
</organism>
<accession>A0ABP8XW32</accession>
<gene>
    <name evidence="3" type="ORF">GCM10023216_00350</name>
</gene>
<sequence>MDSFWDYIWFLLWIFLFMAYLIVLFQILTDLFRDHQLSGWWKALWVVFLIFIPLVTALIYLIARGRGMAERNLAAAKDAKTATDDYIKSVATPHSPADQIASAKKLLDEGTISAEEFESLKAKALS</sequence>
<dbReference type="EMBL" id="BAABID010000001">
    <property type="protein sequence ID" value="GAA4716477.1"/>
    <property type="molecule type" value="Genomic_DNA"/>
</dbReference>
<dbReference type="RefSeq" id="WP_172153521.1">
    <property type="nucleotide sequence ID" value="NZ_BAABID010000001.1"/>
</dbReference>
<evidence type="ECO:0000256" key="1">
    <source>
        <dbReference type="SAM" id="Phobius"/>
    </source>
</evidence>
<feature type="domain" description="SHOCT" evidence="2">
    <location>
        <begin position="98"/>
        <end position="125"/>
    </location>
</feature>
<protein>
    <submittedName>
        <fullName evidence="3">SHOCT domain-containing protein</fullName>
    </submittedName>
</protein>
<comment type="caution">
    <text evidence="3">The sequence shown here is derived from an EMBL/GenBank/DDBJ whole genome shotgun (WGS) entry which is preliminary data.</text>
</comment>
<evidence type="ECO:0000259" key="2">
    <source>
        <dbReference type="Pfam" id="PF09851"/>
    </source>
</evidence>
<keyword evidence="1" id="KW-0472">Membrane</keyword>
<dbReference type="Pfam" id="PF09851">
    <property type="entry name" value="SHOCT"/>
    <property type="match status" value="1"/>
</dbReference>
<keyword evidence="1" id="KW-0812">Transmembrane</keyword>
<feature type="transmembrane region" description="Helical" evidence="1">
    <location>
        <begin position="7"/>
        <end position="28"/>
    </location>
</feature>
<name>A0ABP8XW32_9MICO</name>
<evidence type="ECO:0000313" key="4">
    <source>
        <dbReference type="Proteomes" id="UP001500956"/>
    </source>
</evidence>
<evidence type="ECO:0000313" key="3">
    <source>
        <dbReference type="EMBL" id="GAA4716477.1"/>
    </source>
</evidence>
<reference evidence="4" key="1">
    <citation type="journal article" date="2019" name="Int. J. Syst. Evol. Microbiol.">
        <title>The Global Catalogue of Microorganisms (GCM) 10K type strain sequencing project: providing services to taxonomists for standard genome sequencing and annotation.</title>
        <authorList>
            <consortium name="The Broad Institute Genomics Platform"/>
            <consortium name="The Broad Institute Genome Sequencing Center for Infectious Disease"/>
            <person name="Wu L."/>
            <person name="Ma J."/>
        </authorList>
    </citation>
    <scope>NUCLEOTIDE SEQUENCE [LARGE SCALE GENOMIC DNA]</scope>
    <source>
        <strain evidence="4">JCM 18063</strain>
    </source>
</reference>
<dbReference type="InterPro" id="IPR018649">
    <property type="entry name" value="SHOCT"/>
</dbReference>
<keyword evidence="4" id="KW-1185">Reference proteome</keyword>
<proteinExistence type="predicted"/>
<keyword evidence="1" id="KW-1133">Transmembrane helix</keyword>
<feature type="transmembrane region" description="Helical" evidence="1">
    <location>
        <begin position="40"/>
        <end position="63"/>
    </location>
</feature>